<organism evidence="1 2">
    <name type="scientific">Mucuna pruriens</name>
    <name type="common">Velvet bean</name>
    <name type="synonym">Dolichos pruriens</name>
    <dbReference type="NCBI Taxonomy" id="157652"/>
    <lineage>
        <taxon>Eukaryota</taxon>
        <taxon>Viridiplantae</taxon>
        <taxon>Streptophyta</taxon>
        <taxon>Embryophyta</taxon>
        <taxon>Tracheophyta</taxon>
        <taxon>Spermatophyta</taxon>
        <taxon>Magnoliopsida</taxon>
        <taxon>eudicotyledons</taxon>
        <taxon>Gunneridae</taxon>
        <taxon>Pentapetalae</taxon>
        <taxon>rosids</taxon>
        <taxon>fabids</taxon>
        <taxon>Fabales</taxon>
        <taxon>Fabaceae</taxon>
        <taxon>Papilionoideae</taxon>
        <taxon>50 kb inversion clade</taxon>
        <taxon>NPAAA clade</taxon>
        <taxon>indigoferoid/millettioid clade</taxon>
        <taxon>Phaseoleae</taxon>
        <taxon>Mucuna</taxon>
    </lineage>
</organism>
<keyword evidence="2" id="KW-1185">Reference proteome</keyword>
<dbReference type="Proteomes" id="UP000257109">
    <property type="component" value="Unassembled WGS sequence"/>
</dbReference>
<evidence type="ECO:0000313" key="1">
    <source>
        <dbReference type="EMBL" id="RDX78117.1"/>
    </source>
</evidence>
<feature type="non-terminal residue" evidence="1">
    <location>
        <position position="1"/>
    </location>
</feature>
<evidence type="ECO:0000313" key="2">
    <source>
        <dbReference type="Proteomes" id="UP000257109"/>
    </source>
</evidence>
<proteinExistence type="predicted"/>
<gene>
    <name evidence="1" type="ORF">CR513_41661</name>
</gene>
<feature type="non-terminal residue" evidence="1">
    <location>
        <position position="103"/>
    </location>
</feature>
<name>A0A371FII2_MUCPR</name>
<accession>A0A371FII2</accession>
<comment type="caution">
    <text evidence="1">The sequence shown here is derived from an EMBL/GenBank/DDBJ whole genome shotgun (WGS) entry which is preliminary data.</text>
</comment>
<sequence length="103" mass="12068">MMPFYWTLSNIMGIKKAEYVSTTSCCSQLLLVKYQLEDYSSFEHNILIYCDNPLINAKLHFAYAKWLNSLKFRHAWYHAPYAKFWAGTFVKNEALIGKVDNDS</sequence>
<dbReference type="EMBL" id="QJKJ01008958">
    <property type="protein sequence ID" value="RDX78117.1"/>
    <property type="molecule type" value="Genomic_DNA"/>
</dbReference>
<protein>
    <submittedName>
        <fullName evidence="1">Uncharacterized protein</fullName>
    </submittedName>
</protein>
<reference evidence="1" key="1">
    <citation type="submission" date="2018-05" db="EMBL/GenBank/DDBJ databases">
        <title>Draft genome of Mucuna pruriens seed.</title>
        <authorList>
            <person name="Nnadi N.E."/>
            <person name="Vos R."/>
            <person name="Hasami M.H."/>
            <person name="Devisetty U.K."/>
            <person name="Aguiy J.C."/>
        </authorList>
    </citation>
    <scope>NUCLEOTIDE SEQUENCE [LARGE SCALE GENOMIC DNA]</scope>
    <source>
        <strain evidence="1">JCA_2017</strain>
    </source>
</reference>
<dbReference type="AlphaFoldDB" id="A0A371FII2"/>